<comment type="caution">
    <text evidence="1">The sequence shown here is derived from an EMBL/GenBank/DDBJ whole genome shotgun (WGS) entry which is preliminary data.</text>
</comment>
<evidence type="ECO:0000313" key="2">
    <source>
        <dbReference type="Proteomes" id="UP000565723"/>
    </source>
</evidence>
<gene>
    <name evidence="1" type="ORF">HW564_20340</name>
</gene>
<evidence type="ECO:0000313" key="1">
    <source>
        <dbReference type="EMBL" id="NVK99278.1"/>
    </source>
</evidence>
<accession>A0A850LMM0</accession>
<dbReference type="AlphaFoldDB" id="A0A850LMM0"/>
<dbReference type="RefSeq" id="WP_011046974.1">
    <property type="nucleotide sequence ID" value="NZ_CP076685.1"/>
</dbReference>
<dbReference type="Proteomes" id="UP000565723">
    <property type="component" value="Unassembled WGS sequence"/>
</dbReference>
<protein>
    <submittedName>
        <fullName evidence="1">Replication-relaxation family protein</fullName>
    </submittedName>
</protein>
<reference evidence="1 2" key="1">
    <citation type="journal article" date="2020" name="Proc. Natl. Acad. Sci. U.S.A.">
        <title>Ecological drivers of bacterial community assembly in synthetic phycospheres.</title>
        <authorList>
            <person name="Fu H."/>
            <person name="Uchimiya M."/>
            <person name="Gore J."/>
            <person name="Moran M.A."/>
        </authorList>
    </citation>
    <scope>NUCLEOTIDE SEQUENCE [LARGE SCALE GENOMIC DNA]</scope>
    <source>
        <strain evidence="1">HF-Din03</strain>
    </source>
</reference>
<dbReference type="Pfam" id="PF13814">
    <property type="entry name" value="Replic_Relax"/>
    <property type="match status" value="1"/>
</dbReference>
<dbReference type="EMBL" id="JABXIY010000063">
    <property type="protein sequence ID" value="NVK99278.1"/>
    <property type="molecule type" value="Genomic_DNA"/>
</dbReference>
<organism evidence="1 2">
    <name type="scientific">Ruegeria pomeroyi</name>
    <dbReference type="NCBI Taxonomy" id="89184"/>
    <lineage>
        <taxon>Bacteria</taxon>
        <taxon>Pseudomonadati</taxon>
        <taxon>Pseudomonadota</taxon>
        <taxon>Alphaproteobacteria</taxon>
        <taxon>Rhodobacterales</taxon>
        <taxon>Roseobacteraceae</taxon>
        <taxon>Ruegeria</taxon>
    </lineage>
</organism>
<dbReference type="OMA" id="NTREVRW"/>
<sequence>MVQPATDRLGRATFRHIAPKEDVRPNTREVRWLKHIERHGPQGSHYLYELTRDTHRCKDTTLRQMQKLRAGGYLSLPHQQRATERAEFNPYIYDLTQKAEDHLFDLGIDEPTVRPTGHWWHSYMTSCVTSAIDIAALRAGVRFIPAHEILAIKDVDLAIPIGRAHLIPDQLFALDYGGRYRAFALEVDRGTEPKTSPAKRKSWKRSIEQYRQIIEKQRYKRHYGLNTNLLVLWVFNSRTKEARFLELMHQKPCAADRAFLTQSIYDDTGPSTERNLPTHLFDRPWKRADGSAVSIRGV</sequence>
<dbReference type="InterPro" id="IPR025855">
    <property type="entry name" value="Replic_Relax"/>
</dbReference>
<proteinExistence type="predicted"/>
<name>A0A850LMM0_9RHOB</name>